<dbReference type="Pfam" id="PF01810">
    <property type="entry name" value="LysE"/>
    <property type="match status" value="1"/>
</dbReference>
<dbReference type="GO" id="GO:0005886">
    <property type="term" value="C:plasma membrane"/>
    <property type="evidence" value="ECO:0007669"/>
    <property type="project" value="UniProtKB-SubCell"/>
</dbReference>
<dbReference type="KEGG" id="hbl:XJ32_01065"/>
<dbReference type="PANTHER" id="PTHR30086">
    <property type="entry name" value="ARGININE EXPORTER PROTEIN ARGO"/>
    <property type="match status" value="1"/>
</dbReference>
<proteinExistence type="predicted"/>
<protein>
    <recommendedName>
        <fullName evidence="9">LysE family translocator</fullName>
    </recommendedName>
</protein>
<dbReference type="RefSeq" id="WP_077388056.1">
    <property type="nucleotide sequence ID" value="NZ_CP019645.1"/>
</dbReference>
<evidence type="ECO:0000256" key="4">
    <source>
        <dbReference type="ARBA" id="ARBA00022989"/>
    </source>
</evidence>
<feature type="transmembrane region" description="Helical" evidence="6">
    <location>
        <begin position="67"/>
        <end position="87"/>
    </location>
</feature>
<feature type="transmembrane region" description="Helical" evidence="6">
    <location>
        <begin position="187"/>
        <end position="208"/>
    </location>
</feature>
<feature type="transmembrane region" description="Helical" evidence="6">
    <location>
        <begin position="153"/>
        <end position="175"/>
    </location>
</feature>
<gene>
    <name evidence="7" type="ORF">XJ32_01065</name>
</gene>
<feature type="transmembrane region" description="Helical" evidence="6">
    <location>
        <begin position="6"/>
        <end position="25"/>
    </location>
</feature>
<evidence type="ECO:0000313" key="8">
    <source>
        <dbReference type="Proteomes" id="UP000188298"/>
    </source>
</evidence>
<name>A0A1Q2LES1_9HELI</name>
<organism evidence="7 8">
    <name type="scientific">Helicobacter bilis</name>
    <dbReference type="NCBI Taxonomy" id="37372"/>
    <lineage>
        <taxon>Bacteria</taxon>
        <taxon>Pseudomonadati</taxon>
        <taxon>Campylobacterota</taxon>
        <taxon>Epsilonproteobacteria</taxon>
        <taxon>Campylobacterales</taxon>
        <taxon>Helicobacteraceae</taxon>
        <taxon>Helicobacter</taxon>
    </lineage>
</organism>
<reference evidence="7 8" key="1">
    <citation type="submission" date="2017-02" db="EMBL/GenBank/DDBJ databases">
        <title>Whole genome sequencing of Helicobacter bilis strain AAQJH.</title>
        <authorList>
            <person name="Conlan S."/>
            <person name="Thomas P.J."/>
            <person name="Mullikin J."/>
            <person name="Palmore T.N."/>
            <person name="Frank K.M."/>
            <person name="Segre J.A."/>
        </authorList>
    </citation>
    <scope>NUCLEOTIDE SEQUENCE [LARGE SCALE GENOMIC DNA]</scope>
    <source>
        <strain evidence="7 8">AAQJH</strain>
    </source>
</reference>
<sequence>MSLLTLFLLAFVGAITPGPDILLVMRNTLLFGFMQGVKILSGIASGWIVYLAVLYFGFGYLFNGKMAQIALSNLGAIYLAYIAFMLFKKSATHIDIPDSNLQNNNSQVSQNSNTLKDKPDTYLKALIINLSNPKAILFFSVIVAPFIESSPLISLSVLFCGLSSAFFSVILLATFFRNLICDRVFHIIDKICSILFACFSILLLYHAYDIFMS</sequence>
<dbReference type="GO" id="GO:0015171">
    <property type="term" value="F:amino acid transmembrane transporter activity"/>
    <property type="evidence" value="ECO:0007669"/>
    <property type="project" value="TreeGrafter"/>
</dbReference>
<evidence type="ECO:0000256" key="6">
    <source>
        <dbReference type="SAM" id="Phobius"/>
    </source>
</evidence>
<keyword evidence="4 6" id="KW-1133">Transmembrane helix</keyword>
<dbReference type="AlphaFoldDB" id="A0A1Q2LES1"/>
<dbReference type="Proteomes" id="UP000188298">
    <property type="component" value="Chromosome"/>
</dbReference>
<dbReference type="EMBL" id="CP019645">
    <property type="protein sequence ID" value="AQQ58920.1"/>
    <property type="molecule type" value="Genomic_DNA"/>
</dbReference>
<accession>A0A1Q2LES1</accession>
<dbReference type="PANTHER" id="PTHR30086:SF20">
    <property type="entry name" value="ARGININE EXPORTER PROTEIN ARGO-RELATED"/>
    <property type="match status" value="1"/>
</dbReference>
<evidence type="ECO:0000256" key="2">
    <source>
        <dbReference type="ARBA" id="ARBA00022475"/>
    </source>
</evidence>
<evidence type="ECO:0008006" key="9">
    <source>
        <dbReference type="Google" id="ProtNLM"/>
    </source>
</evidence>
<keyword evidence="2" id="KW-1003">Cell membrane</keyword>
<evidence type="ECO:0000256" key="1">
    <source>
        <dbReference type="ARBA" id="ARBA00004651"/>
    </source>
</evidence>
<evidence type="ECO:0000256" key="5">
    <source>
        <dbReference type="ARBA" id="ARBA00023136"/>
    </source>
</evidence>
<feature type="transmembrane region" description="Helical" evidence="6">
    <location>
        <begin position="126"/>
        <end position="147"/>
    </location>
</feature>
<evidence type="ECO:0000313" key="7">
    <source>
        <dbReference type="EMBL" id="AQQ58920.1"/>
    </source>
</evidence>
<comment type="subcellular location">
    <subcellularLocation>
        <location evidence="1">Cell membrane</location>
        <topology evidence="1">Multi-pass membrane protein</topology>
    </subcellularLocation>
</comment>
<keyword evidence="5 6" id="KW-0472">Membrane</keyword>
<keyword evidence="3 6" id="KW-0812">Transmembrane</keyword>
<feature type="transmembrane region" description="Helical" evidence="6">
    <location>
        <begin position="37"/>
        <end position="61"/>
    </location>
</feature>
<dbReference type="InterPro" id="IPR001123">
    <property type="entry name" value="LeuE-type"/>
</dbReference>
<evidence type="ECO:0000256" key="3">
    <source>
        <dbReference type="ARBA" id="ARBA00022692"/>
    </source>
</evidence>